<dbReference type="EMBL" id="BART01016299">
    <property type="protein sequence ID" value="GAG79960.1"/>
    <property type="molecule type" value="Genomic_DNA"/>
</dbReference>
<proteinExistence type="predicted"/>
<gene>
    <name evidence="1" type="ORF">S01H4_31390</name>
</gene>
<accession>X1AC38</accession>
<protein>
    <submittedName>
        <fullName evidence="1">Uncharacterized protein</fullName>
    </submittedName>
</protein>
<reference evidence="1" key="1">
    <citation type="journal article" date="2014" name="Front. Microbiol.">
        <title>High frequency of phylogenetically diverse reductive dehalogenase-homologous genes in deep subseafloor sedimentary metagenomes.</title>
        <authorList>
            <person name="Kawai M."/>
            <person name="Futagami T."/>
            <person name="Toyoda A."/>
            <person name="Takaki Y."/>
            <person name="Nishi S."/>
            <person name="Hori S."/>
            <person name="Arai W."/>
            <person name="Tsubouchi T."/>
            <person name="Morono Y."/>
            <person name="Uchiyama I."/>
            <person name="Ito T."/>
            <person name="Fujiyama A."/>
            <person name="Inagaki F."/>
            <person name="Takami H."/>
        </authorList>
    </citation>
    <scope>NUCLEOTIDE SEQUENCE</scope>
    <source>
        <strain evidence="1">Expedition CK06-06</strain>
    </source>
</reference>
<comment type="caution">
    <text evidence="1">The sequence shown here is derived from an EMBL/GenBank/DDBJ whole genome shotgun (WGS) entry which is preliminary data.</text>
</comment>
<dbReference type="AlphaFoldDB" id="X1AC38"/>
<organism evidence="1">
    <name type="scientific">marine sediment metagenome</name>
    <dbReference type="NCBI Taxonomy" id="412755"/>
    <lineage>
        <taxon>unclassified sequences</taxon>
        <taxon>metagenomes</taxon>
        <taxon>ecological metagenomes</taxon>
    </lineage>
</organism>
<name>X1AC38_9ZZZZ</name>
<evidence type="ECO:0000313" key="1">
    <source>
        <dbReference type="EMBL" id="GAG79960.1"/>
    </source>
</evidence>
<feature type="non-terminal residue" evidence="1">
    <location>
        <position position="47"/>
    </location>
</feature>
<sequence>MFFYKDILNFLMEPFSDADIKRKKRKEFPWEEKDIPLIRIRDFSSTY</sequence>